<protein>
    <submittedName>
        <fullName evidence="2">ULP_PROTEASE domain-containing protein</fullName>
    </submittedName>
</protein>
<evidence type="ECO:0000313" key="1">
    <source>
        <dbReference type="Proteomes" id="UP000050741"/>
    </source>
</evidence>
<evidence type="ECO:0000313" key="2">
    <source>
        <dbReference type="WBParaSite" id="GPLIN_001244900"/>
    </source>
</evidence>
<dbReference type="Proteomes" id="UP000050741">
    <property type="component" value="Unassembled WGS sequence"/>
</dbReference>
<sequence length="228" mass="26290">MQLIFSYAARILLCLTDDDYYSSNGIGEWQLQTLLSAYKILAERYDNNENGIFPFPIIQIDANKDHLWAGFMNQNISKNTSKQMQYIENFNSVLKLSKFSLSYYDVYKVLEAILLESSAVPSSTINNIHLPSNDEPPLAVHTFLKQYFVAKLDSKSMGQSNVCKVDCAFVHFGRELERRLVEDISPIRNPDFFDYVKRMEAECGTGPHIKHDYWSTADTKNTPSKRRF</sequence>
<keyword evidence="1" id="KW-1185">Reference proteome</keyword>
<proteinExistence type="predicted"/>
<organism evidence="1 2">
    <name type="scientific">Globodera pallida</name>
    <name type="common">Potato cyst nematode worm</name>
    <name type="synonym">Heterodera pallida</name>
    <dbReference type="NCBI Taxonomy" id="36090"/>
    <lineage>
        <taxon>Eukaryota</taxon>
        <taxon>Metazoa</taxon>
        <taxon>Ecdysozoa</taxon>
        <taxon>Nematoda</taxon>
        <taxon>Chromadorea</taxon>
        <taxon>Rhabditida</taxon>
        <taxon>Tylenchina</taxon>
        <taxon>Tylenchomorpha</taxon>
        <taxon>Tylenchoidea</taxon>
        <taxon>Heteroderidae</taxon>
        <taxon>Heteroderinae</taxon>
        <taxon>Globodera</taxon>
    </lineage>
</organism>
<dbReference type="WBParaSite" id="GPLIN_001244900">
    <property type="protein sequence ID" value="GPLIN_001244900"/>
    <property type="gene ID" value="GPLIN_001244900"/>
</dbReference>
<reference evidence="2" key="2">
    <citation type="submission" date="2016-06" db="UniProtKB">
        <authorList>
            <consortium name="WormBaseParasite"/>
        </authorList>
    </citation>
    <scope>IDENTIFICATION</scope>
</reference>
<accession>A0A183CHU3</accession>
<reference evidence="1" key="1">
    <citation type="submission" date="2014-05" db="EMBL/GenBank/DDBJ databases">
        <title>The genome and life-stage specific transcriptomes of Globodera pallida elucidate key aspects of plant parasitism by a cyst nematode.</title>
        <authorList>
            <person name="Cotton J.A."/>
            <person name="Lilley C.J."/>
            <person name="Jones L.M."/>
            <person name="Kikuchi T."/>
            <person name="Reid A.J."/>
            <person name="Thorpe P."/>
            <person name="Tsai I.J."/>
            <person name="Beasley H."/>
            <person name="Blok V."/>
            <person name="Cock P.J.A."/>
            <person name="Van den Akker S.E."/>
            <person name="Holroyd N."/>
            <person name="Hunt M."/>
            <person name="Mantelin S."/>
            <person name="Naghra H."/>
            <person name="Pain A."/>
            <person name="Palomares-Rius J.E."/>
            <person name="Zarowiecki M."/>
            <person name="Berriman M."/>
            <person name="Jones J.T."/>
            <person name="Urwin P.E."/>
        </authorList>
    </citation>
    <scope>NUCLEOTIDE SEQUENCE [LARGE SCALE GENOMIC DNA]</scope>
    <source>
        <strain evidence="1">Lindley</strain>
    </source>
</reference>
<name>A0A183CHU3_GLOPA</name>
<dbReference type="AlphaFoldDB" id="A0A183CHU3"/>